<dbReference type="EMBL" id="BAAALS010000002">
    <property type="protein sequence ID" value="GAA1738187.1"/>
    <property type="molecule type" value="Genomic_DNA"/>
</dbReference>
<evidence type="ECO:0000256" key="6">
    <source>
        <dbReference type="ARBA" id="ARBA00022989"/>
    </source>
</evidence>
<comment type="similarity">
    <text evidence="2">Belongs to the binding-protein-dependent transport system permease family. CysTW subfamily.</text>
</comment>
<evidence type="ECO:0000313" key="11">
    <source>
        <dbReference type="Proteomes" id="UP001500655"/>
    </source>
</evidence>
<evidence type="ECO:0000256" key="8">
    <source>
        <dbReference type="RuleBase" id="RU363032"/>
    </source>
</evidence>
<dbReference type="Proteomes" id="UP001500655">
    <property type="component" value="Unassembled WGS sequence"/>
</dbReference>
<protein>
    <submittedName>
        <fullName evidence="10">ABC transporter permease</fullName>
    </submittedName>
</protein>
<dbReference type="PANTHER" id="PTHR42929">
    <property type="entry name" value="INNER MEMBRANE ABC TRANSPORTER PERMEASE PROTEIN YDCU-RELATED-RELATED"/>
    <property type="match status" value="1"/>
</dbReference>
<dbReference type="InterPro" id="IPR000515">
    <property type="entry name" value="MetI-like"/>
</dbReference>
<dbReference type="Gene3D" id="1.10.3720.10">
    <property type="entry name" value="MetI-like"/>
    <property type="match status" value="1"/>
</dbReference>
<evidence type="ECO:0000256" key="4">
    <source>
        <dbReference type="ARBA" id="ARBA00022475"/>
    </source>
</evidence>
<feature type="transmembrane region" description="Helical" evidence="8">
    <location>
        <begin position="75"/>
        <end position="96"/>
    </location>
</feature>
<feature type="transmembrane region" description="Helical" evidence="8">
    <location>
        <begin position="15"/>
        <end position="37"/>
    </location>
</feature>
<keyword evidence="3 8" id="KW-0813">Transport</keyword>
<comment type="subcellular location">
    <subcellularLocation>
        <location evidence="1 8">Cell membrane</location>
        <topology evidence="1 8">Multi-pass membrane protein</topology>
    </subcellularLocation>
</comment>
<evidence type="ECO:0000256" key="2">
    <source>
        <dbReference type="ARBA" id="ARBA00007069"/>
    </source>
</evidence>
<keyword evidence="11" id="KW-1185">Reference proteome</keyword>
<dbReference type="InterPro" id="IPR035906">
    <property type="entry name" value="MetI-like_sf"/>
</dbReference>
<proteinExistence type="inferred from homology"/>
<evidence type="ECO:0000256" key="3">
    <source>
        <dbReference type="ARBA" id="ARBA00022448"/>
    </source>
</evidence>
<dbReference type="PANTHER" id="PTHR42929:SF1">
    <property type="entry name" value="INNER MEMBRANE ABC TRANSPORTER PERMEASE PROTEIN YDCU-RELATED"/>
    <property type="match status" value="1"/>
</dbReference>
<reference evidence="10 11" key="1">
    <citation type="journal article" date="2019" name="Int. J. Syst. Evol. Microbiol.">
        <title>The Global Catalogue of Microorganisms (GCM) 10K type strain sequencing project: providing services to taxonomists for standard genome sequencing and annotation.</title>
        <authorList>
            <consortium name="The Broad Institute Genomics Platform"/>
            <consortium name="The Broad Institute Genome Sequencing Center for Infectious Disease"/>
            <person name="Wu L."/>
            <person name="Ma J."/>
        </authorList>
    </citation>
    <scope>NUCLEOTIDE SEQUENCE [LARGE SCALE GENOMIC DNA]</scope>
    <source>
        <strain evidence="10 11">JCM 13249</strain>
    </source>
</reference>
<feature type="transmembrane region" description="Helical" evidence="8">
    <location>
        <begin position="103"/>
        <end position="125"/>
    </location>
</feature>
<evidence type="ECO:0000313" key="10">
    <source>
        <dbReference type="EMBL" id="GAA1738187.1"/>
    </source>
</evidence>
<evidence type="ECO:0000259" key="9">
    <source>
        <dbReference type="PROSITE" id="PS50928"/>
    </source>
</evidence>
<comment type="caution">
    <text evidence="10">The sequence shown here is derived from an EMBL/GenBank/DDBJ whole genome shotgun (WGS) entry which is preliminary data.</text>
</comment>
<sequence>MTDATARLRAGTPRYLLVLPALVPLAIIFIGSLLRLADLGLRPFRDGQIGTGVTTDNLRRFVEDPYTWRVLGDTVLLGVVCAIVTVIVAYPMALALHRLRSGALRALALFLIFSPLLTSVVVRAYGWNVLLGDGGVINQTLRAIGLIDSPLRIMYEFPAVVIAMVHVLLPFAIFPLLGVVAQVPRSALEAANDLGASRRQVFWRVTFPLTRHSVVLTWQLCFALTISAFATPALLGGGRVQVLSGLVYTNVGAVDWPMAAVQSYALLVLTLLVIGGVNVAFRLAGRSGR</sequence>
<gene>
    <name evidence="10" type="ORF">GCM10009681_06110</name>
</gene>
<evidence type="ECO:0000256" key="7">
    <source>
        <dbReference type="ARBA" id="ARBA00023136"/>
    </source>
</evidence>
<dbReference type="PROSITE" id="PS50928">
    <property type="entry name" value="ABC_TM1"/>
    <property type="match status" value="1"/>
</dbReference>
<organism evidence="10 11">
    <name type="scientific">Luedemannella helvata</name>
    <dbReference type="NCBI Taxonomy" id="349315"/>
    <lineage>
        <taxon>Bacteria</taxon>
        <taxon>Bacillati</taxon>
        <taxon>Actinomycetota</taxon>
        <taxon>Actinomycetes</taxon>
        <taxon>Micromonosporales</taxon>
        <taxon>Micromonosporaceae</taxon>
        <taxon>Luedemannella</taxon>
    </lineage>
</organism>
<feature type="domain" description="ABC transmembrane type-1" evidence="9">
    <location>
        <begin position="71"/>
        <end position="277"/>
    </location>
</feature>
<keyword evidence="4" id="KW-1003">Cell membrane</keyword>
<dbReference type="Pfam" id="PF00528">
    <property type="entry name" value="BPD_transp_1"/>
    <property type="match status" value="1"/>
</dbReference>
<evidence type="ECO:0000256" key="1">
    <source>
        <dbReference type="ARBA" id="ARBA00004651"/>
    </source>
</evidence>
<feature type="transmembrane region" description="Helical" evidence="8">
    <location>
        <begin position="214"/>
        <end position="235"/>
    </location>
</feature>
<keyword evidence="7 8" id="KW-0472">Membrane</keyword>
<accession>A0ABN2JT52</accession>
<dbReference type="SUPFAM" id="SSF161098">
    <property type="entry name" value="MetI-like"/>
    <property type="match status" value="1"/>
</dbReference>
<keyword evidence="5 8" id="KW-0812">Transmembrane</keyword>
<dbReference type="RefSeq" id="WP_344076513.1">
    <property type="nucleotide sequence ID" value="NZ_BAAALS010000002.1"/>
</dbReference>
<name>A0ABN2JT52_9ACTN</name>
<dbReference type="CDD" id="cd06261">
    <property type="entry name" value="TM_PBP2"/>
    <property type="match status" value="1"/>
</dbReference>
<evidence type="ECO:0000256" key="5">
    <source>
        <dbReference type="ARBA" id="ARBA00022692"/>
    </source>
</evidence>
<feature type="transmembrane region" description="Helical" evidence="8">
    <location>
        <begin position="264"/>
        <end position="284"/>
    </location>
</feature>
<feature type="transmembrane region" description="Helical" evidence="8">
    <location>
        <begin position="157"/>
        <end position="180"/>
    </location>
</feature>
<keyword evidence="6 8" id="KW-1133">Transmembrane helix</keyword>